<dbReference type="PROSITE" id="PS50294">
    <property type="entry name" value="WD_REPEATS_REGION"/>
    <property type="match status" value="7"/>
</dbReference>
<dbReference type="PANTHER" id="PTHR19848:SF8">
    <property type="entry name" value="F-BOX AND WD REPEAT DOMAIN CONTAINING 7"/>
    <property type="match status" value="1"/>
</dbReference>
<dbReference type="InterPro" id="IPR036322">
    <property type="entry name" value="WD40_repeat_dom_sf"/>
</dbReference>
<evidence type="ECO:0000313" key="5">
    <source>
        <dbReference type="Proteomes" id="UP001556367"/>
    </source>
</evidence>
<dbReference type="InterPro" id="IPR020472">
    <property type="entry name" value="WD40_PAC1"/>
</dbReference>
<protein>
    <recommendedName>
        <fullName evidence="6">WD40 repeat-like protein</fullName>
    </recommendedName>
</protein>
<dbReference type="PANTHER" id="PTHR19848">
    <property type="entry name" value="WD40 REPEAT PROTEIN"/>
    <property type="match status" value="1"/>
</dbReference>
<dbReference type="Gene3D" id="2.130.10.10">
    <property type="entry name" value="YVTN repeat-like/Quinoprotein amine dehydrogenase"/>
    <property type="match status" value="4"/>
</dbReference>
<name>A0ABR3JJ64_9AGAR</name>
<organism evidence="4 5">
    <name type="scientific">Hohenbuehelia grisea</name>
    <dbReference type="NCBI Taxonomy" id="104357"/>
    <lineage>
        <taxon>Eukaryota</taxon>
        <taxon>Fungi</taxon>
        <taxon>Dikarya</taxon>
        <taxon>Basidiomycota</taxon>
        <taxon>Agaricomycotina</taxon>
        <taxon>Agaricomycetes</taxon>
        <taxon>Agaricomycetidae</taxon>
        <taxon>Agaricales</taxon>
        <taxon>Pleurotineae</taxon>
        <taxon>Pleurotaceae</taxon>
        <taxon>Hohenbuehelia</taxon>
    </lineage>
</organism>
<dbReference type="PRINTS" id="PR00320">
    <property type="entry name" value="GPROTEINBRPT"/>
</dbReference>
<evidence type="ECO:0000256" key="1">
    <source>
        <dbReference type="ARBA" id="ARBA00022574"/>
    </source>
</evidence>
<dbReference type="InterPro" id="IPR019775">
    <property type="entry name" value="WD40_repeat_CS"/>
</dbReference>
<feature type="repeat" description="WD" evidence="3">
    <location>
        <begin position="408"/>
        <end position="449"/>
    </location>
</feature>
<dbReference type="SMART" id="SM00320">
    <property type="entry name" value="WD40"/>
    <property type="match status" value="8"/>
</dbReference>
<dbReference type="CDD" id="cd00200">
    <property type="entry name" value="WD40"/>
    <property type="match status" value="1"/>
</dbReference>
<feature type="repeat" description="WD" evidence="3">
    <location>
        <begin position="451"/>
        <end position="492"/>
    </location>
</feature>
<dbReference type="InterPro" id="IPR001680">
    <property type="entry name" value="WD40_rpt"/>
</dbReference>
<keyword evidence="1 3" id="KW-0853">WD repeat</keyword>
<accession>A0ABR3JJ64</accession>
<evidence type="ECO:0000256" key="3">
    <source>
        <dbReference type="PROSITE-ProRule" id="PRU00221"/>
    </source>
</evidence>
<dbReference type="InterPro" id="IPR015943">
    <property type="entry name" value="WD40/YVTN_repeat-like_dom_sf"/>
</dbReference>
<proteinExistence type="predicted"/>
<feature type="repeat" description="WD" evidence="3">
    <location>
        <begin position="494"/>
        <end position="535"/>
    </location>
</feature>
<dbReference type="PROSITE" id="PS00678">
    <property type="entry name" value="WD_REPEATS_1"/>
    <property type="match status" value="3"/>
</dbReference>
<dbReference type="Proteomes" id="UP001556367">
    <property type="component" value="Unassembled WGS sequence"/>
</dbReference>
<evidence type="ECO:0000313" key="4">
    <source>
        <dbReference type="EMBL" id="KAL0955358.1"/>
    </source>
</evidence>
<keyword evidence="2" id="KW-0677">Repeat</keyword>
<feature type="repeat" description="WD" evidence="3">
    <location>
        <begin position="537"/>
        <end position="578"/>
    </location>
</feature>
<dbReference type="EMBL" id="JASNQZ010000006">
    <property type="protein sequence ID" value="KAL0955358.1"/>
    <property type="molecule type" value="Genomic_DNA"/>
</dbReference>
<feature type="repeat" description="WD" evidence="3">
    <location>
        <begin position="322"/>
        <end position="363"/>
    </location>
</feature>
<gene>
    <name evidence="4" type="ORF">HGRIS_014908</name>
</gene>
<dbReference type="PROSITE" id="PS50082">
    <property type="entry name" value="WD_REPEATS_2"/>
    <property type="match status" value="7"/>
</dbReference>
<feature type="repeat" description="WD" evidence="3">
    <location>
        <begin position="580"/>
        <end position="612"/>
    </location>
</feature>
<sequence>MAVMFLVQSPQPQCVISALMAATGQGTFEDAHLILSYLGSILRGTSTGSDEPVLPFHTSLRNFLVDVNRSAEFFIDLGSCSHEDLALACLRLMNAGLKFNICQLPTSFVMNSEVEDLSKRVDEYISRELRYASFAAAHHLRLSCNTEKLLRSKAPIAPRTPTTVSPRPSIAFEVKQFLEENFLFWLEAHSCMQSGHNGPGSMLPSFRDWLIEDDKKDLIAVVDDFIKFEKRFRDGYAQSAPQVYYSGLVFSPRQSIIRQLYGPRFQKLMHSTIEGTEEQWSLSEVLVIPTKSVATAASFSPDGKHIASGCVSTSGQQVGDGLRGHDSGVRSVVFSPDGKYIVSGSWDKTIRIWDAESQQQVGEALHGHDGWIQSIAVSPDGKHFVSGSDDQTIRIWDARTRQQIGESLLVHAHKIRSVAFSPNGKHIVSGSHDTTIRIWDATTRRQIGEALHGHDDLVQSVAFSPDGKYIVSTSDDKTIRIWDVGSQRQIGEALRGHDDWIRSAAFSPDGKHIVSGSWDETVRIWDAGSHQQAGEPLRGHGGPVHFVAFSPTGKHIMSGSQDKTIRIWDAGSQHQVGEALHGHDRWVQSVVFSPDGRHIVFGSWDATIRIWEQCYEDEALRLESQRNLTL</sequence>
<evidence type="ECO:0008006" key="6">
    <source>
        <dbReference type="Google" id="ProtNLM"/>
    </source>
</evidence>
<keyword evidence="5" id="KW-1185">Reference proteome</keyword>
<evidence type="ECO:0000256" key="2">
    <source>
        <dbReference type="ARBA" id="ARBA00022737"/>
    </source>
</evidence>
<feature type="repeat" description="WD" evidence="3">
    <location>
        <begin position="365"/>
        <end position="406"/>
    </location>
</feature>
<comment type="caution">
    <text evidence="4">The sequence shown here is derived from an EMBL/GenBank/DDBJ whole genome shotgun (WGS) entry which is preliminary data.</text>
</comment>
<reference evidence="5" key="1">
    <citation type="submission" date="2024-06" db="EMBL/GenBank/DDBJ databases">
        <title>Multi-omics analyses provide insights into the biosynthesis of the anticancer antibiotic pleurotin in Hohenbuehelia grisea.</title>
        <authorList>
            <person name="Weaver J.A."/>
            <person name="Alberti F."/>
        </authorList>
    </citation>
    <scope>NUCLEOTIDE SEQUENCE [LARGE SCALE GENOMIC DNA]</scope>
    <source>
        <strain evidence="5">T-177</strain>
    </source>
</reference>
<dbReference type="Pfam" id="PF00400">
    <property type="entry name" value="WD40"/>
    <property type="match status" value="7"/>
</dbReference>
<dbReference type="SUPFAM" id="SSF50978">
    <property type="entry name" value="WD40 repeat-like"/>
    <property type="match status" value="1"/>
</dbReference>